<accession>A0A1G2KKI4</accession>
<comment type="caution">
    <text evidence="2">The sequence shown here is derived from an EMBL/GenBank/DDBJ whole genome shotgun (WGS) entry which is preliminary data.</text>
</comment>
<protein>
    <recommendedName>
        <fullName evidence="1">VTC domain-containing protein</fullName>
    </recommendedName>
</protein>
<dbReference type="EMBL" id="MHQI01000030">
    <property type="protein sequence ID" value="OGZ99947.1"/>
    <property type="molecule type" value="Genomic_DNA"/>
</dbReference>
<name>A0A1G2KKI4_9BACT</name>
<dbReference type="AlphaFoldDB" id="A0A1G2KKI4"/>
<dbReference type="InterPro" id="IPR018966">
    <property type="entry name" value="VTC_domain"/>
</dbReference>
<dbReference type="Gene3D" id="3.20.100.30">
    <property type="entry name" value="VTC, catalytic tunnel domain"/>
    <property type="match status" value="1"/>
</dbReference>
<evidence type="ECO:0000259" key="1">
    <source>
        <dbReference type="Pfam" id="PF09359"/>
    </source>
</evidence>
<evidence type="ECO:0000313" key="3">
    <source>
        <dbReference type="Proteomes" id="UP000179023"/>
    </source>
</evidence>
<dbReference type="InterPro" id="IPR042267">
    <property type="entry name" value="VTC_sf"/>
</dbReference>
<feature type="domain" description="VTC" evidence="1">
    <location>
        <begin position="5"/>
        <end position="243"/>
    </location>
</feature>
<organism evidence="2 3">
    <name type="scientific">Candidatus Sungbacteria bacterium RIFCSPHIGHO2_02_FULL_47_11</name>
    <dbReference type="NCBI Taxonomy" id="1802270"/>
    <lineage>
        <taxon>Bacteria</taxon>
        <taxon>Candidatus Sungiibacteriota</taxon>
    </lineage>
</organism>
<evidence type="ECO:0000313" key="2">
    <source>
        <dbReference type="EMBL" id="OGZ99947.1"/>
    </source>
</evidence>
<dbReference type="Proteomes" id="UP000179023">
    <property type="component" value="Unassembled WGS sequence"/>
</dbReference>
<dbReference type="CDD" id="cd07750">
    <property type="entry name" value="PolyPPase_VTC_like"/>
    <property type="match status" value="1"/>
</dbReference>
<proteinExistence type="predicted"/>
<dbReference type="STRING" id="1802270.A3C07_02865"/>
<dbReference type="GO" id="GO:0006799">
    <property type="term" value="P:polyphosphate biosynthetic process"/>
    <property type="evidence" value="ECO:0007669"/>
    <property type="project" value="UniProtKB-ARBA"/>
</dbReference>
<sequence length="251" mass="29233">MTEYRFEFKYILDPVTARKAELFIQRAGMSVDPAALDGFYLVTSLYFDNALQSDYYDKSGGFIHRKKLRARIYSYGSEGAGNVWLEIKERYDAVVRKIRHKLSSSEWENFVSSPAGFLHAASSDAKQGLWPIVREMVLTNKKPEVLVRYSRRPYVGVFGGELVRITFDSRLEAHSVRAVGSRYGICRKPDLWYPSSWVGIERDRVIMEVKFKRSLPGWFLELIRFLELERVSISKYAKSVEAVRRYQEMPR</sequence>
<gene>
    <name evidence="2" type="ORF">A3C07_02865</name>
</gene>
<reference evidence="2 3" key="1">
    <citation type="journal article" date="2016" name="Nat. Commun.">
        <title>Thousands of microbial genomes shed light on interconnected biogeochemical processes in an aquifer system.</title>
        <authorList>
            <person name="Anantharaman K."/>
            <person name="Brown C.T."/>
            <person name="Hug L.A."/>
            <person name="Sharon I."/>
            <person name="Castelle C.J."/>
            <person name="Probst A.J."/>
            <person name="Thomas B.C."/>
            <person name="Singh A."/>
            <person name="Wilkins M.J."/>
            <person name="Karaoz U."/>
            <person name="Brodie E.L."/>
            <person name="Williams K.H."/>
            <person name="Hubbard S.S."/>
            <person name="Banfield J.F."/>
        </authorList>
    </citation>
    <scope>NUCLEOTIDE SEQUENCE [LARGE SCALE GENOMIC DNA]</scope>
</reference>
<dbReference type="Pfam" id="PF09359">
    <property type="entry name" value="VTC"/>
    <property type="match status" value="1"/>
</dbReference>